<dbReference type="GO" id="GO:0004519">
    <property type="term" value="F:endonuclease activity"/>
    <property type="evidence" value="ECO:0007669"/>
    <property type="project" value="UniProtKB-KW"/>
</dbReference>
<dbReference type="RefSeq" id="WP_338822287.1">
    <property type="nucleotide sequence ID" value="NZ_CP148067.1"/>
</dbReference>
<dbReference type="InterPro" id="IPR019037">
    <property type="entry name" value="Restrct_endonuc_II_Bsp6I"/>
</dbReference>
<evidence type="ECO:0000313" key="2">
    <source>
        <dbReference type="Proteomes" id="UP001477443"/>
    </source>
</evidence>
<organism evidence="1 2">
    <name type="scientific">Mycoplasmopsis felifaucium</name>
    <dbReference type="NCBI Taxonomy" id="35768"/>
    <lineage>
        <taxon>Bacteria</taxon>
        <taxon>Bacillati</taxon>
        <taxon>Mycoplasmatota</taxon>
        <taxon>Mycoplasmoidales</taxon>
        <taxon>Metamycoplasmataceae</taxon>
        <taxon>Mycoplasmopsis</taxon>
    </lineage>
</organism>
<keyword evidence="1" id="KW-0378">Hydrolase</keyword>
<protein>
    <submittedName>
        <fullName evidence="1">Bsp6I family restriction endonuclease</fullName>
    </submittedName>
</protein>
<accession>A0ABZ2RVD5</accession>
<evidence type="ECO:0000313" key="1">
    <source>
        <dbReference type="EMBL" id="WXL28746.1"/>
    </source>
</evidence>
<proteinExistence type="predicted"/>
<keyword evidence="2" id="KW-1185">Reference proteome</keyword>
<name>A0ABZ2RVD5_9BACT</name>
<dbReference type="EMBL" id="CP148067">
    <property type="protein sequence ID" value="WXL28746.1"/>
    <property type="molecule type" value="Genomic_DNA"/>
</dbReference>
<keyword evidence="1" id="KW-0540">Nuclease</keyword>
<gene>
    <name evidence="1" type="ORF">WG617_01795</name>
</gene>
<keyword evidence="1" id="KW-0255">Endonuclease</keyword>
<sequence length="167" mass="19727">MYKITKYAYNEIISLYPIWKELNTRIKKLYPRGVNFHEAFTEFIVCYINDYYHSIGAGSEDALTDSNIKVQIKGTSNYNSDLTSFGPTSEFEILEFARLDQIQDKLFLYRIPINDLYCTKVNNDQTFKEQQLQGRRPRFSIIANFIKPYKLKPYAVVDMVTGKYKFY</sequence>
<dbReference type="Proteomes" id="UP001477443">
    <property type="component" value="Chromosome"/>
</dbReference>
<reference evidence="1" key="1">
    <citation type="submission" date="2024-03" db="EMBL/GenBank/DDBJ databases">
        <title>Complete genome sequence of Mycoplasma felifaucium Z921 isolated from the trachea of a cheetah.</title>
        <authorList>
            <person name="Spergser J."/>
        </authorList>
    </citation>
    <scope>NUCLEOTIDE SEQUENCE [LARGE SCALE GENOMIC DNA]</scope>
    <source>
        <strain evidence="1">Z921</strain>
    </source>
</reference>
<dbReference type="Pfam" id="PF09504">
    <property type="entry name" value="RE_Bsp6I"/>
    <property type="match status" value="1"/>
</dbReference>